<dbReference type="GO" id="GO:0003824">
    <property type="term" value="F:catalytic activity"/>
    <property type="evidence" value="ECO:0007669"/>
    <property type="project" value="InterPro"/>
</dbReference>
<reference evidence="7 8" key="1">
    <citation type="submission" date="2019-02" db="EMBL/GenBank/DDBJ databases">
        <title>Deep-cultivation of Planctomycetes and their phenomic and genomic characterization uncovers novel biology.</title>
        <authorList>
            <person name="Wiegand S."/>
            <person name="Jogler M."/>
            <person name="Boedeker C."/>
            <person name="Pinto D."/>
            <person name="Vollmers J."/>
            <person name="Rivas-Marin E."/>
            <person name="Kohn T."/>
            <person name="Peeters S.H."/>
            <person name="Heuer A."/>
            <person name="Rast P."/>
            <person name="Oberbeckmann S."/>
            <person name="Bunk B."/>
            <person name="Jeske O."/>
            <person name="Meyerdierks A."/>
            <person name="Storesund J.E."/>
            <person name="Kallscheuer N."/>
            <person name="Luecker S."/>
            <person name="Lage O.M."/>
            <person name="Pohl T."/>
            <person name="Merkel B.J."/>
            <person name="Hornburger P."/>
            <person name="Mueller R.-W."/>
            <person name="Bruemmer F."/>
            <person name="Labrenz M."/>
            <person name="Spormann A.M."/>
            <person name="Op den Camp H."/>
            <person name="Overmann J."/>
            <person name="Amann R."/>
            <person name="Jetten M.S.M."/>
            <person name="Mascher T."/>
            <person name="Medema M.H."/>
            <person name="Devos D.P."/>
            <person name="Kaster A.-K."/>
            <person name="Ovreas L."/>
            <person name="Rohde M."/>
            <person name="Galperin M.Y."/>
            <person name="Jogler C."/>
        </authorList>
    </citation>
    <scope>NUCLEOTIDE SEQUENCE [LARGE SCALE GENOMIC DNA]</scope>
    <source>
        <strain evidence="7 8">Pan189</strain>
    </source>
</reference>
<evidence type="ECO:0000313" key="8">
    <source>
        <dbReference type="Proteomes" id="UP000317318"/>
    </source>
</evidence>
<dbReference type="AlphaFoldDB" id="A0A517QWA7"/>
<dbReference type="GO" id="GO:0030288">
    <property type="term" value="C:outer membrane-bounded periplasmic space"/>
    <property type="evidence" value="ECO:0007669"/>
    <property type="project" value="TreeGrafter"/>
</dbReference>
<dbReference type="InterPro" id="IPR014756">
    <property type="entry name" value="Ig_E-set"/>
</dbReference>
<dbReference type="PIRSF" id="PIRSF006281">
    <property type="entry name" value="MdoG"/>
    <property type="match status" value="1"/>
</dbReference>
<comment type="pathway">
    <text evidence="2">Glycan metabolism; osmoregulated periplasmic glucan (OPG) biosynthesis.</text>
</comment>
<dbReference type="InterPro" id="IPR007444">
    <property type="entry name" value="Glucan_biosyn_MdoG_C"/>
</dbReference>
<dbReference type="SUPFAM" id="SSF74650">
    <property type="entry name" value="Galactose mutarotase-like"/>
    <property type="match status" value="1"/>
</dbReference>
<dbReference type="Pfam" id="PF04349">
    <property type="entry name" value="MdoG"/>
    <property type="match status" value="1"/>
</dbReference>
<dbReference type="InterPro" id="IPR013783">
    <property type="entry name" value="Ig-like_fold"/>
</dbReference>
<dbReference type="UniPathway" id="UPA00637"/>
<dbReference type="EMBL" id="CP036268">
    <property type="protein sequence ID" value="QDT35949.1"/>
    <property type="molecule type" value="Genomic_DNA"/>
</dbReference>
<evidence type="ECO:0000256" key="3">
    <source>
        <dbReference type="ARBA" id="ARBA00009284"/>
    </source>
</evidence>
<sequence length="561" mass="62244">MATVSKTERRSAPPWKSAAIGLFCAAVIIIVFVASRSSDVEQTVAVPTGPHIYGGNSPPPDVDPVFEKVWQTAIARGPREGAIPIVSGPLADIDYDGYRKIIFDPDKQFWKGDDLGWILDLFHAGYIFKEPVRVWQVLSDSVADSAAAPAIGSGDPTVEANAERQPEIKPIAFDPDLFWYLDDVVKRDQIPEQFGYAGIRLNSIFQGEESYREVASFLGATYFRALGSDHIYGSSARGLAIDTASNMPEQFPSFREYWVERPKPDAERVRAWALLDSAGITGAYRFDIYPGDTTRLDVTARLKARHQIGKLCIAPITSMFMWGDGTPPPSGDSRPEVHDADGLLCWSESGEWLWRPLRCPSTTTRSVFEFDGLRGFGLLQRDQSYDNYRDDEALYHRRYSIWVEPKQSLGRGRVELLEIESPGEWIDNIAAFWVPERPILADDVIDLKYDLLFCSGNPPAFSGGRVLSSSVTYNAKQDVAKVMLTFGGGGLDDSARDRDFDVLVTPKDRLIAGPLVRRAEDGTIVAVFDLQAGTELSGEARACLVSGKDFLSETWSYRCQP</sequence>
<dbReference type="RefSeq" id="WP_145362203.1">
    <property type="nucleotide sequence ID" value="NZ_CP036268.1"/>
</dbReference>
<dbReference type="SUPFAM" id="SSF81296">
    <property type="entry name" value="E set domains"/>
    <property type="match status" value="1"/>
</dbReference>
<evidence type="ECO:0000256" key="1">
    <source>
        <dbReference type="ARBA" id="ARBA00004418"/>
    </source>
</evidence>
<evidence type="ECO:0000313" key="7">
    <source>
        <dbReference type="EMBL" id="QDT35949.1"/>
    </source>
</evidence>
<accession>A0A517QWA7</accession>
<feature type="domain" description="Glucan biosynthesis periplasmic MdoG C-terminal" evidence="6">
    <location>
        <begin position="87"/>
        <end position="558"/>
    </location>
</feature>
<feature type="transmembrane region" description="Helical" evidence="5">
    <location>
        <begin position="15"/>
        <end position="34"/>
    </location>
</feature>
<dbReference type="KEGG" id="svp:Pan189_03030"/>
<dbReference type="GO" id="GO:0030246">
    <property type="term" value="F:carbohydrate binding"/>
    <property type="evidence" value="ECO:0007669"/>
    <property type="project" value="InterPro"/>
</dbReference>
<dbReference type="Proteomes" id="UP000317318">
    <property type="component" value="Chromosome"/>
</dbReference>
<comment type="subcellular location">
    <subcellularLocation>
        <location evidence="1">Periplasm</location>
    </subcellularLocation>
</comment>
<evidence type="ECO:0000256" key="5">
    <source>
        <dbReference type="SAM" id="Phobius"/>
    </source>
</evidence>
<proteinExistence type="inferred from homology"/>
<keyword evidence="8" id="KW-1185">Reference proteome</keyword>
<name>A0A517QWA7_9PLAN</name>
<dbReference type="InterPro" id="IPR014718">
    <property type="entry name" value="GH-type_carb-bd"/>
</dbReference>
<keyword evidence="5" id="KW-0472">Membrane</keyword>
<keyword evidence="4" id="KW-0574">Periplasm</keyword>
<comment type="similarity">
    <text evidence="3">Belongs to the OpgD/OpgG family.</text>
</comment>
<dbReference type="Gene3D" id="2.60.40.10">
    <property type="entry name" value="Immunoglobulins"/>
    <property type="match status" value="1"/>
</dbReference>
<evidence type="ECO:0000256" key="2">
    <source>
        <dbReference type="ARBA" id="ARBA00005001"/>
    </source>
</evidence>
<dbReference type="OrthoDB" id="335750at2"/>
<keyword evidence="5" id="KW-0812">Transmembrane</keyword>
<evidence type="ECO:0000259" key="6">
    <source>
        <dbReference type="Pfam" id="PF04349"/>
    </source>
</evidence>
<dbReference type="PANTHER" id="PTHR30504:SF2">
    <property type="entry name" value="GLUCANS BIOSYNTHESIS PROTEIN G"/>
    <property type="match status" value="1"/>
</dbReference>
<gene>
    <name evidence="7" type="primary">mdoG</name>
    <name evidence="7" type="ORF">Pan189_03030</name>
</gene>
<dbReference type="Gene3D" id="2.70.98.10">
    <property type="match status" value="1"/>
</dbReference>
<dbReference type="GO" id="GO:0051274">
    <property type="term" value="P:beta-glucan biosynthetic process"/>
    <property type="evidence" value="ECO:0007669"/>
    <property type="project" value="TreeGrafter"/>
</dbReference>
<protein>
    <submittedName>
        <fullName evidence="7">Glucans biosynthesis protein G</fullName>
    </submittedName>
</protein>
<dbReference type="InterPro" id="IPR011013">
    <property type="entry name" value="Gal_mutarotase_sf_dom"/>
</dbReference>
<keyword evidence="5" id="KW-1133">Transmembrane helix</keyword>
<evidence type="ECO:0000256" key="4">
    <source>
        <dbReference type="ARBA" id="ARBA00022764"/>
    </source>
</evidence>
<dbReference type="PANTHER" id="PTHR30504">
    <property type="entry name" value="GLUCANS BIOSYNTHESIS PROTEIN"/>
    <property type="match status" value="1"/>
</dbReference>
<organism evidence="7 8">
    <name type="scientific">Stratiformator vulcanicus</name>
    <dbReference type="NCBI Taxonomy" id="2527980"/>
    <lineage>
        <taxon>Bacteria</taxon>
        <taxon>Pseudomonadati</taxon>
        <taxon>Planctomycetota</taxon>
        <taxon>Planctomycetia</taxon>
        <taxon>Planctomycetales</taxon>
        <taxon>Planctomycetaceae</taxon>
        <taxon>Stratiformator</taxon>
    </lineage>
</organism>
<dbReference type="InterPro" id="IPR014438">
    <property type="entry name" value="Glucan_biosyn_MdoG/MdoD"/>
</dbReference>